<dbReference type="Proteomes" id="UP000054495">
    <property type="component" value="Unassembled WGS sequence"/>
</dbReference>
<evidence type="ECO:0000256" key="1">
    <source>
        <dbReference type="SAM" id="MobiDB-lite"/>
    </source>
</evidence>
<proteinExistence type="predicted"/>
<feature type="region of interest" description="Disordered" evidence="1">
    <location>
        <begin position="62"/>
        <end position="81"/>
    </location>
</feature>
<evidence type="ECO:0000313" key="2">
    <source>
        <dbReference type="EMBL" id="EPB65220.1"/>
    </source>
</evidence>
<feature type="compositionally biased region" description="Polar residues" evidence="1">
    <location>
        <begin position="63"/>
        <end position="81"/>
    </location>
</feature>
<sequence>LVENGKEASAPTSERERLTGGYNPFDDDCEEATITEENVAATEKVLSCSIGVDTSDLMRVSADTPQNVPNSPTSSTCSKQENSSVQLKVDCLKSRVSTLEAERESHLVDLSLLRRKLENLGVKEIGFV</sequence>
<feature type="region of interest" description="Disordered" evidence="1">
    <location>
        <begin position="1"/>
        <end position="26"/>
    </location>
</feature>
<dbReference type="AlphaFoldDB" id="A0A0D6L3D0"/>
<accession>A0A0D6L3D0</accession>
<reference evidence="2 3" key="1">
    <citation type="submission" date="2013-05" db="EMBL/GenBank/DDBJ databases">
        <title>Draft genome of the parasitic nematode Anyclostoma ceylanicum.</title>
        <authorList>
            <person name="Mitreva M."/>
        </authorList>
    </citation>
    <scope>NUCLEOTIDE SEQUENCE [LARGE SCALE GENOMIC DNA]</scope>
</reference>
<organism evidence="2 3">
    <name type="scientific">Ancylostoma ceylanicum</name>
    <dbReference type="NCBI Taxonomy" id="53326"/>
    <lineage>
        <taxon>Eukaryota</taxon>
        <taxon>Metazoa</taxon>
        <taxon>Ecdysozoa</taxon>
        <taxon>Nematoda</taxon>
        <taxon>Chromadorea</taxon>
        <taxon>Rhabditida</taxon>
        <taxon>Rhabditina</taxon>
        <taxon>Rhabditomorpha</taxon>
        <taxon>Strongyloidea</taxon>
        <taxon>Ancylostomatidae</taxon>
        <taxon>Ancylostomatinae</taxon>
        <taxon>Ancylostoma</taxon>
    </lineage>
</organism>
<gene>
    <name evidence="2" type="ORF">ANCCEY_15717</name>
</gene>
<feature type="non-terminal residue" evidence="2">
    <location>
        <position position="1"/>
    </location>
</feature>
<evidence type="ECO:0000313" key="3">
    <source>
        <dbReference type="Proteomes" id="UP000054495"/>
    </source>
</evidence>
<name>A0A0D6L3D0_9BILA</name>
<dbReference type="EMBL" id="KE129997">
    <property type="protein sequence ID" value="EPB65220.1"/>
    <property type="molecule type" value="Genomic_DNA"/>
</dbReference>
<keyword evidence="3" id="KW-1185">Reference proteome</keyword>
<protein>
    <submittedName>
        <fullName evidence="2">Uncharacterized protein</fullName>
    </submittedName>
</protein>